<evidence type="ECO:0000313" key="4">
    <source>
        <dbReference type="EMBL" id="KAL0491381.1"/>
    </source>
</evidence>
<dbReference type="InterPro" id="IPR002110">
    <property type="entry name" value="Ankyrin_rpt"/>
</dbReference>
<keyword evidence="1" id="KW-0677">Repeat</keyword>
<dbReference type="SMART" id="SM00248">
    <property type="entry name" value="ANK"/>
    <property type="match status" value="4"/>
</dbReference>
<dbReference type="PROSITE" id="PS50088">
    <property type="entry name" value="ANK_REPEAT"/>
    <property type="match status" value="2"/>
</dbReference>
<dbReference type="Pfam" id="PF12796">
    <property type="entry name" value="Ank_2"/>
    <property type="match status" value="1"/>
</dbReference>
<gene>
    <name evidence="4" type="ORF">AKO1_009873</name>
</gene>
<keyword evidence="2 3" id="KW-0040">ANK repeat</keyword>
<dbReference type="SUPFAM" id="SSF48403">
    <property type="entry name" value="Ankyrin repeat"/>
    <property type="match status" value="1"/>
</dbReference>
<dbReference type="EMBL" id="JAOPGA020001789">
    <property type="protein sequence ID" value="KAL0491381.1"/>
    <property type="molecule type" value="Genomic_DNA"/>
</dbReference>
<dbReference type="PROSITE" id="PS50297">
    <property type="entry name" value="ANK_REP_REGION"/>
    <property type="match status" value="1"/>
</dbReference>
<feature type="repeat" description="ANK" evidence="3">
    <location>
        <begin position="235"/>
        <end position="256"/>
    </location>
</feature>
<feature type="repeat" description="ANK" evidence="3">
    <location>
        <begin position="9"/>
        <end position="41"/>
    </location>
</feature>
<evidence type="ECO:0000256" key="2">
    <source>
        <dbReference type="ARBA" id="ARBA00023043"/>
    </source>
</evidence>
<evidence type="ECO:0000313" key="5">
    <source>
        <dbReference type="Proteomes" id="UP001431209"/>
    </source>
</evidence>
<proteinExistence type="predicted"/>
<evidence type="ECO:0000256" key="3">
    <source>
        <dbReference type="PROSITE-ProRule" id="PRU00023"/>
    </source>
</evidence>
<comment type="caution">
    <text evidence="4">The sequence shown here is derived from an EMBL/GenBank/DDBJ whole genome shotgun (WGS) entry which is preliminary data.</text>
</comment>
<dbReference type="Gene3D" id="1.25.40.20">
    <property type="entry name" value="Ankyrin repeat-containing domain"/>
    <property type="match status" value="2"/>
</dbReference>
<dbReference type="PANTHER" id="PTHR24198:SF165">
    <property type="entry name" value="ANKYRIN REPEAT-CONTAINING PROTEIN-RELATED"/>
    <property type="match status" value="1"/>
</dbReference>
<sequence length="623" mass="70967">MNMDAVDKGLATPLFYACAAGNLEAVSFLCDYGVQVNHKDRYELSALVMAVRENHFEVADRLLMHNSTDINLKVTTRGGTVLHYVCDKEFGDTTTVEYLLNKKDLSVLRTDRNGDTCLAYATSRPDKLRLICTHCKQKGTFRKLVKSRNGKGHNIFHSWAILDNSVPQALEVITSEILSESYTLLMELYNEPDKKNLMTPLHWLIRRRVQKQVDEHLEQYRKQEQFSNPWLTNQSGDTALHMAVRNNDHRAVEQLIMIDKAGRSFSILDASCLTPETLSLEEHRPRITQHLMNAKQVVLNTSVTDKVDKEIKKHPFIVLLLSSFCLPASIEDSVDRVYRAKGCVLGISSLEPDQVNQMHWSYRAIADPTKRIASRYNMIDSQGNRVSSFIRNIISSSPVKQRGSLTAPLDPLLTSRLRSPTTMGSPTEQRTLNFANSKQKMRNRSFSNLPDIKLSLPTNALVSPSAAPQKIGMVVLDAKGTVLFTCRSTSSSDIQTSMDIFSFCMSRRMEDQNMLEHRDGDDAAEWAMRDERIVMLFVSAIAEEWNGSFTIDFQKLIRSATDLNKRSLLKRKFDIHGEFEDKRTLELYKNYLRCKNGVVTCNDVRKDAFYCFVKNEEKHTTVL</sequence>
<dbReference type="PANTHER" id="PTHR24198">
    <property type="entry name" value="ANKYRIN REPEAT AND PROTEIN KINASE DOMAIN-CONTAINING PROTEIN"/>
    <property type="match status" value="1"/>
</dbReference>
<protein>
    <submittedName>
        <fullName evidence="4">Uncharacterized protein</fullName>
    </submittedName>
</protein>
<evidence type="ECO:0000256" key="1">
    <source>
        <dbReference type="ARBA" id="ARBA00022737"/>
    </source>
</evidence>
<name>A0AAW2ZNF3_9EUKA</name>
<accession>A0AAW2ZNF3</accession>
<dbReference type="Proteomes" id="UP001431209">
    <property type="component" value="Unassembled WGS sequence"/>
</dbReference>
<dbReference type="InterPro" id="IPR036770">
    <property type="entry name" value="Ankyrin_rpt-contain_sf"/>
</dbReference>
<dbReference type="AlphaFoldDB" id="A0AAW2ZNF3"/>
<reference evidence="4 5" key="1">
    <citation type="submission" date="2024-03" db="EMBL/GenBank/DDBJ databases">
        <title>The Acrasis kona genome and developmental transcriptomes reveal deep origins of eukaryotic multicellular pathways.</title>
        <authorList>
            <person name="Sheikh S."/>
            <person name="Fu C.-J."/>
            <person name="Brown M.W."/>
            <person name="Baldauf S.L."/>
        </authorList>
    </citation>
    <scope>NUCLEOTIDE SEQUENCE [LARGE SCALE GENOMIC DNA]</scope>
    <source>
        <strain evidence="4 5">ATCC MYA-3509</strain>
    </source>
</reference>
<keyword evidence="5" id="KW-1185">Reference proteome</keyword>
<organism evidence="4 5">
    <name type="scientific">Acrasis kona</name>
    <dbReference type="NCBI Taxonomy" id="1008807"/>
    <lineage>
        <taxon>Eukaryota</taxon>
        <taxon>Discoba</taxon>
        <taxon>Heterolobosea</taxon>
        <taxon>Tetramitia</taxon>
        <taxon>Eutetramitia</taxon>
        <taxon>Acrasidae</taxon>
        <taxon>Acrasis</taxon>
    </lineage>
</organism>
<dbReference type="Pfam" id="PF00023">
    <property type="entry name" value="Ank"/>
    <property type="match status" value="1"/>
</dbReference>